<evidence type="ECO:0000256" key="1">
    <source>
        <dbReference type="SAM" id="MobiDB-lite"/>
    </source>
</evidence>
<gene>
    <name evidence="3" type="ORF">ACFFTU_33270</name>
</gene>
<keyword evidence="4" id="KW-1185">Reference proteome</keyword>
<proteinExistence type="predicted"/>
<protein>
    <submittedName>
        <fullName evidence="3">SGNH/GDSL hydrolase family protein</fullName>
    </submittedName>
</protein>
<dbReference type="SUPFAM" id="SSF52266">
    <property type="entry name" value="SGNH hydrolase"/>
    <property type="match status" value="1"/>
</dbReference>
<dbReference type="EMBL" id="JBHMCR010000024">
    <property type="protein sequence ID" value="MFB9524815.1"/>
    <property type="molecule type" value="Genomic_DNA"/>
</dbReference>
<keyword evidence="2" id="KW-0732">Signal</keyword>
<dbReference type="InterPro" id="IPR036514">
    <property type="entry name" value="SGNH_hydro_sf"/>
</dbReference>
<feature type="signal peptide" evidence="2">
    <location>
        <begin position="1"/>
        <end position="28"/>
    </location>
</feature>
<evidence type="ECO:0000256" key="2">
    <source>
        <dbReference type="SAM" id="SignalP"/>
    </source>
</evidence>
<dbReference type="RefSeq" id="WP_345219553.1">
    <property type="nucleotide sequence ID" value="NZ_BAAAXE010000002.1"/>
</dbReference>
<dbReference type="Gene3D" id="3.40.50.1110">
    <property type="entry name" value="SGNH hydrolase"/>
    <property type="match status" value="1"/>
</dbReference>
<organism evidence="3 4">
    <name type="scientific">Streptomyces cremeus</name>
    <dbReference type="NCBI Taxonomy" id="66881"/>
    <lineage>
        <taxon>Bacteria</taxon>
        <taxon>Bacillati</taxon>
        <taxon>Actinomycetota</taxon>
        <taxon>Actinomycetes</taxon>
        <taxon>Kitasatosporales</taxon>
        <taxon>Streptomycetaceae</taxon>
        <taxon>Streptomyces</taxon>
    </lineage>
</organism>
<reference evidence="3 4" key="1">
    <citation type="submission" date="2024-09" db="EMBL/GenBank/DDBJ databases">
        <authorList>
            <person name="Sun Q."/>
            <person name="Mori K."/>
        </authorList>
    </citation>
    <scope>NUCLEOTIDE SEQUENCE [LARGE SCALE GENOMIC DNA]</scope>
    <source>
        <strain evidence="3 4">JCM 4362</strain>
    </source>
</reference>
<feature type="region of interest" description="Disordered" evidence="1">
    <location>
        <begin position="30"/>
        <end position="74"/>
    </location>
</feature>
<name>A0ABV5PNM0_STRCM</name>
<keyword evidence="3" id="KW-0378">Hydrolase</keyword>
<accession>A0ABV5PNM0</accession>
<comment type="caution">
    <text evidence="3">The sequence shown here is derived from an EMBL/GenBank/DDBJ whole genome shotgun (WGS) entry which is preliminary data.</text>
</comment>
<sequence length="315" mass="33818">MSPRRPRRPHAVALVLLLLWCATGCAFFAEPPQEEPPPPPAPRAAARPTPEADRTRAAAPQSVPDAPRPRGERPTVLYLGDSLAMESQLSLADEVDAGGRATVHSAPYSGTTLCDYLTGRPVRSLVPARDKAAALVAAHRPRVVVLQFWGNAWGYTPCMDGIPQSSARYYERYAQDAEALTGQIASAARRAGIPRPTILWVLQGPDAFSSDRIPRVNDLYRARAAASGDALADAGKAVSAPGARYVWRRQLPCTAAETKTPDACRNGLAALHRTDDPLHFCLAPTSTTPRPCPTPSPGITRYTRAIADAVARHVD</sequence>
<dbReference type="Proteomes" id="UP001589718">
    <property type="component" value="Unassembled WGS sequence"/>
</dbReference>
<evidence type="ECO:0000313" key="3">
    <source>
        <dbReference type="EMBL" id="MFB9524815.1"/>
    </source>
</evidence>
<feature type="chain" id="PRO_5045179457" evidence="2">
    <location>
        <begin position="29"/>
        <end position="315"/>
    </location>
</feature>
<evidence type="ECO:0000313" key="4">
    <source>
        <dbReference type="Proteomes" id="UP001589718"/>
    </source>
</evidence>
<dbReference type="GO" id="GO:0016787">
    <property type="term" value="F:hydrolase activity"/>
    <property type="evidence" value="ECO:0007669"/>
    <property type="project" value="UniProtKB-KW"/>
</dbReference>